<keyword evidence="2 5" id="KW-0863">Zinc-finger</keyword>
<sequence>MSSEVIRRVNDLKEALSKELKNEDSSSERCVDILDQLDGIKDITLKVLTETLVGTIVSKFKSNGDANVAAKAKALVKKWKQVAKQSGVGKPTDAGKKPQSKTKPATTKATPPERQTSTASISSTTSASSEWDLLPPLRKNTANKLHAVLKMSSESLSKSGVHEDAVKSLGISRTSEIEEACHNISKGQKQAYLDKIRSLVFNLKKNADLREQVLLGAMQAETLVQLPPEQLLTADKMKKRDDETKKLKDSRRLDWEEKNEGKINEMCGIKGDLLKASLFTCGRCKSIKTTSTQKQTRSADEPMTVFVLCLNCGNRWKC</sequence>
<dbReference type="AlphaFoldDB" id="A0AAD3H5Z8"/>
<dbReference type="GO" id="GO:0008270">
    <property type="term" value="F:zinc ion binding"/>
    <property type="evidence" value="ECO:0007669"/>
    <property type="project" value="UniProtKB-KW"/>
</dbReference>
<evidence type="ECO:0000256" key="3">
    <source>
        <dbReference type="ARBA" id="ARBA00022833"/>
    </source>
</evidence>
<dbReference type="Pfam" id="PF08711">
    <property type="entry name" value="Med26"/>
    <property type="match status" value="1"/>
</dbReference>
<dbReference type="PANTHER" id="PTHR11477:SF0">
    <property type="entry name" value="IP08861P-RELATED"/>
    <property type="match status" value="1"/>
</dbReference>
<dbReference type="SUPFAM" id="SSF47676">
    <property type="entry name" value="Conserved domain common to transcription factors TFIIS, elongin A, CRSP70"/>
    <property type="match status" value="1"/>
</dbReference>
<dbReference type="Gene3D" id="1.10.472.30">
    <property type="entry name" value="Transcription elongation factor S-II, central domain"/>
    <property type="match status" value="1"/>
</dbReference>
<dbReference type="Gene3D" id="1.20.930.10">
    <property type="entry name" value="Conserved domain common to transcription factors TFIIS, elongin A, CRSP70"/>
    <property type="match status" value="1"/>
</dbReference>
<feature type="domain" description="TFIIS-type" evidence="8">
    <location>
        <begin position="277"/>
        <end position="317"/>
    </location>
</feature>
<dbReference type="Pfam" id="PF01096">
    <property type="entry name" value="Zn_ribbon_TFIIS"/>
    <property type="match status" value="1"/>
</dbReference>
<comment type="caution">
    <text evidence="11">The sequence shown here is derived from an EMBL/GenBank/DDBJ whole genome shotgun (WGS) entry which is preliminary data.</text>
</comment>
<evidence type="ECO:0000259" key="8">
    <source>
        <dbReference type="PROSITE" id="PS51133"/>
    </source>
</evidence>
<evidence type="ECO:0008006" key="13">
    <source>
        <dbReference type="Google" id="ProtNLM"/>
    </source>
</evidence>
<dbReference type="SUPFAM" id="SSF46942">
    <property type="entry name" value="Elongation factor TFIIS domain 2"/>
    <property type="match status" value="1"/>
</dbReference>
<dbReference type="InterPro" id="IPR035441">
    <property type="entry name" value="TFIIS/LEDGF_dom_sf"/>
</dbReference>
<dbReference type="SMART" id="SM00510">
    <property type="entry name" value="TFS2M"/>
    <property type="match status" value="1"/>
</dbReference>
<keyword evidence="3" id="KW-0862">Zinc</keyword>
<dbReference type="CDD" id="cd13749">
    <property type="entry name" value="Zn-ribbon_TFIIS"/>
    <property type="match status" value="1"/>
</dbReference>
<evidence type="ECO:0000256" key="6">
    <source>
        <dbReference type="PROSITE-ProRule" id="PRU00649"/>
    </source>
</evidence>
<dbReference type="GO" id="GO:0006351">
    <property type="term" value="P:DNA-templated transcription"/>
    <property type="evidence" value="ECO:0007669"/>
    <property type="project" value="InterPro"/>
</dbReference>
<reference evidence="11 12" key="1">
    <citation type="journal article" date="2021" name="Sci. Rep.">
        <title>The genome of the diatom Chaetoceros tenuissimus carries an ancient integrated fragment of an extant virus.</title>
        <authorList>
            <person name="Hongo Y."/>
            <person name="Kimura K."/>
            <person name="Takaki Y."/>
            <person name="Yoshida Y."/>
            <person name="Baba S."/>
            <person name="Kobayashi G."/>
            <person name="Nagasaki K."/>
            <person name="Hano T."/>
            <person name="Tomaru Y."/>
        </authorList>
    </citation>
    <scope>NUCLEOTIDE SEQUENCE [LARGE SCALE GENOMIC DNA]</scope>
    <source>
        <strain evidence="11 12">NIES-3715</strain>
    </source>
</reference>
<dbReference type="InterPro" id="IPR001222">
    <property type="entry name" value="Znf_TFIIS"/>
</dbReference>
<keyword evidence="1" id="KW-0479">Metal-binding</keyword>
<organism evidence="11 12">
    <name type="scientific">Chaetoceros tenuissimus</name>
    <dbReference type="NCBI Taxonomy" id="426638"/>
    <lineage>
        <taxon>Eukaryota</taxon>
        <taxon>Sar</taxon>
        <taxon>Stramenopiles</taxon>
        <taxon>Ochrophyta</taxon>
        <taxon>Bacillariophyta</taxon>
        <taxon>Coscinodiscophyceae</taxon>
        <taxon>Chaetocerotophycidae</taxon>
        <taxon>Chaetocerotales</taxon>
        <taxon>Chaetocerotaceae</taxon>
        <taxon>Chaetoceros</taxon>
    </lineage>
</organism>
<evidence type="ECO:0000313" key="12">
    <source>
        <dbReference type="Proteomes" id="UP001054902"/>
    </source>
</evidence>
<feature type="compositionally biased region" description="Low complexity" evidence="7">
    <location>
        <begin position="101"/>
        <end position="129"/>
    </location>
</feature>
<dbReference type="InterPro" id="IPR017923">
    <property type="entry name" value="TFIIS_N"/>
</dbReference>
<dbReference type="PIRSF" id="PIRSF006704">
    <property type="entry name" value="TF_IIS"/>
    <property type="match status" value="1"/>
</dbReference>
<keyword evidence="12" id="KW-1185">Reference proteome</keyword>
<dbReference type="Gene3D" id="2.20.25.10">
    <property type="match status" value="1"/>
</dbReference>
<keyword evidence="4 6" id="KW-0539">Nucleus</keyword>
<accession>A0AAD3H5Z8</accession>
<evidence type="ECO:0000259" key="10">
    <source>
        <dbReference type="PROSITE" id="PS51321"/>
    </source>
</evidence>
<protein>
    <recommendedName>
        <fullName evidence="13">Transcription elongation factor S-II</fullName>
    </recommendedName>
</protein>
<gene>
    <name evidence="11" type="ORF">CTEN210_08017</name>
</gene>
<dbReference type="EMBL" id="BLLK01000045">
    <property type="protein sequence ID" value="GFH51541.1"/>
    <property type="molecule type" value="Genomic_DNA"/>
</dbReference>
<comment type="subcellular location">
    <subcellularLocation>
        <location evidence="6">Nucleus</location>
    </subcellularLocation>
</comment>
<feature type="domain" description="TFIIS central" evidence="10">
    <location>
        <begin position="137"/>
        <end position="259"/>
    </location>
</feature>
<dbReference type="PROSITE" id="PS51319">
    <property type="entry name" value="TFIIS_N"/>
    <property type="match status" value="1"/>
</dbReference>
<dbReference type="Pfam" id="PF07500">
    <property type="entry name" value="TFIIS_M"/>
    <property type="match status" value="1"/>
</dbReference>
<feature type="domain" description="TFIIS N-terminal" evidence="9">
    <location>
        <begin position="10"/>
        <end position="86"/>
    </location>
</feature>
<dbReference type="PROSITE" id="PS51321">
    <property type="entry name" value="TFIIS_CENTRAL"/>
    <property type="match status" value="1"/>
</dbReference>
<dbReference type="Proteomes" id="UP001054902">
    <property type="component" value="Unassembled WGS sequence"/>
</dbReference>
<name>A0AAD3H5Z8_9STRA</name>
<dbReference type="PROSITE" id="PS51133">
    <property type="entry name" value="ZF_TFIIS_2"/>
    <property type="match status" value="1"/>
</dbReference>
<dbReference type="InterPro" id="IPR035100">
    <property type="entry name" value="TF_IIS-typ"/>
</dbReference>
<evidence type="ECO:0000259" key="9">
    <source>
        <dbReference type="PROSITE" id="PS51319"/>
    </source>
</evidence>
<dbReference type="GO" id="GO:0003676">
    <property type="term" value="F:nucleic acid binding"/>
    <property type="evidence" value="ECO:0007669"/>
    <property type="project" value="InterPro"/>
</dbReference>
<proteinExistence type="predicted"/>
<feature type="region of interest" description="Disordered" evidence="7">
    <location>
        <begin position="83"/>
        <end position="135"/>
    </location>
</feature>
<dbReference type="GO" id="GO:0005634">
    <property type="term" value="C:nucleus"/>
    <property type="evidence" value="ECO:0007669"/>
    <property type="project" value="UniProtKB-SubCell"/>
</dbReference>
<evidence type="ECO:0000256" key="1">
    <source>
        <dbReference type="ARBA" id="ARBA00022723"/>
    </source>
</evidence>
<dbReference type="SUPFAM" id="SSF57783">
    <property type="entry name" value="Zinc beta-ribbon"/>
    <property type="match status" value="1"/>
</dbReference>
<evidence type="ECO:0000256" key="7">
    <source>
        <dbReference type="SAM" id="MobiDB-lite"/>
    </source>
</evidence>
<evidence type="ECO:0000256" key="5">
    <source>
        <dbReference type="PROSITE-ProRule" id="PRU00472"/>
    </source>
</evidence>
<evidence type="ECO:0000256" key="2">
    <source>
        <dbReference type="ARBA" id="ARBA00022771"/>
    </source>
</evidence>
<dbReference type="SMART" id="SM00440">
    <property type="entry name" value="ZnF_C2C2"/>
    <property type="match status" value="1"/>
</dbReference>
<dbReference type="InterPro" id="IPR003618">
    <property type="entry name" value="TFIIS_cen_dom"/>
</dbReference>
<evidence type="ECO:0000313" key="11">
    <source>
        <dbReference type="EMBL" id="GFH51541.1"/>
    </source>
</evidence>
<dbReference type="PANTHER" id="PTHR11477">
    <property type="entry name" value="TRANSCRIPTION FACTOR S-II ZINC FINGER DOMAIN-CONTAINING PROTEIN"/>
    <property type="match status" value="1"/>
</dbReference>
<evidence type="ECO:0000256" key="4">
    <source>
        <dbReference type="ARBA" id="ARBA00023242"/>
    </source>
</evidence>
<dbReference type="InterPro" id="IPR036575">
    <property type="entry name" value="TFIIS_cen_dom_sf"/>
</dbReference>